<dbReference type="Proteomes" id="UP000800094">
    <property type="component" value="Unassembled WGS sequence"/>
</dbReference>
<reference evidence="1" key="1">
    <citation type="journal article" date="2020" name="Stud. Mycol.">
        <title>101 Dothideomycetes genomes: a test case for predicting lifestyles and emergence of pathogens.</title>
        <authorList>
            <person name="Haridas S."/>
            <person name="Albert R."/>
            <person name="Binder M."/>
            <person name="Bloem J."/>
            <person name="Labutti K."/>
            <person name="Salamov A."/>
            <person name="Andreopoulos B."/>
            <person name="Baker S."/>
            <person name="Barry K."/>
            <person name="Bills G."/>
            <person name="Bluhm B."/>
            <person name="Cannon C."/>
            <person name="Castanera R."/>
            <person name="Culley D."/>
            <person name="Daum C."/>
            <person name="Ezra D."/>
            <person name="Gonzalez J."/>
            <person name="Henrissat B."/>
            <person name="Kuo A."/>
            <person name="Liang C."/>
            <person name="Lipzen A."/>
            <person name="Lutzoni F."/>
            <person name="Magnuson J."/>
            <person name="Mondo S."/>
            <person name="Nolan M."/>
            <person name="Ohm R."/>
            <person name="Pangilinan J."/>
            <person name="Park H.-J."/>
            <person name="Ramirez L."/>
            <person name="Alfaro M."/>
            <person name="Sun H."/>
            <person name="Tritt A."/>
            <person name="Yoshinaga Y."/>
            <person name="Zwiers L.-H."/>
            <person name="Turgeon B."/>
            <person name="Goodwin S."/>
            <person name="Spatafora J."/>
            <person name="Crous P."/>
            <person name="Grigoriev I."/>
        </authorList>
    </citation>
    <scope>NUCLEOTIDE SEQUENCE</scope>
    <source>
        <strain evidence="1">CBS 122368</strain>
    </source>
</reference>
<evidence type="ECO:0000313" key="2">
    <source>
        <dbReference type="Proteomes" id="UP000800094"/>
    </source>
</evidence>
<evidence type="ECO:0000313" key="1">
    <source>
        <dbReference type="EMBL" id="KAF2244226.1"/>
    </source>
</evidence>
<sequence length="565" mass="61080">MAPNDAVKAKNMKVYISGFVGQHPIETGVAYWYRGHYLFGQAGNPVQPLLFPTKKEILIVGTTADTAPPYNEKDSNHVNERSVAALDKSKRHEWRDPPTEEEVEAYKAQMAFEARITAVDDERRAAEALAPSISYPQAGAAQQHPMDWRESAMAAMTNLQYMPGTSNEQFYNDGALYLAASAPGSRHGSSLASPYGSRSASPAIWPRGILSPIRSNPRLTQLLEEYGITRRGTPVVSFDSVWMDEEAMNSFVDTVSGPPSRTPSTGPMVQGDTDSFARVPLPHSPLSSGVPSRVPSVNHMRDPGMVTYAGFAVNPTHSAGPSRSTSLPQSRSLSRVSSYQNIGDMGVHAGVVMTKDPSVESTSNYDILEEEDEDLSLEDTPRGYHATPALALPPVAAARPRGNSFARASIALNEAYNRARPLMHGANQVRYVFGSTDSSLGFVSDEVAATAAIAPLGFLAGGLQGDGQGYAREIGEVSGGGYEGGYSGPIIVGRGRLTRCPVHDEPCDGETVTNNHLSKTTSEKRGFKELYPVVENLGRRMVDWKTIMDEEKTKVEANKGKGRQM</sequence>
<accession>A0A6A6I1S0</accession>
<gene>
    <name evidence="1" type="ORF">BU26DRAFT_608683</name>
</gene>
<dbReference type="RefSeq" id="XP_033679230.1">
    <property type="nucleotide sequence ID" value="XM_033835863.1"/>
</dbReference>
<dbReference type="EMBL" id="ML987203">
    <property type="protein sequence ID" value="KAF2244226.1"/>
    <property type="molecule type" value="Genomic_DNA"/>
</dbReference>
<protein>
    <submittedName>
        <fullName evidence="1">Uncharacterized protein</fullName>
    </submittedName>
</protein>
<dbReference type="OrthoDB" id="3792817at2759"/>
<keyword evidence="2" id="KW-1185">Reference proteome</keyword>
<dbReference type="GeneID" id="54589193"/>
<dbReference type="AlphaFoldDB" id="A0A6A6I1S0"/>
<name>A0A6A6I1S0_9PLEO</name>
<organism evidence="1 2">
    <name type="scientific">Trematosphaeria pertusa</name>
    <dbReference type="NCBI Taxonomy" id="390896"/>
    <lineage>
        <taxon>Eukaryota</taxon>
        <taxon>Fungi</taxon>
        <taxon>Dikarya</taxon>
        <taxon>Ascomycota</taxon>
        <taxon>Pezizomycotina</taxon>
        <taxon>Dothideomycetes</taxon>
        <taxon>Pleosporomycetidae</taxon>
        <taxon>Pleosporales</taxon>
        <taxon>Massarineae</taxon>
        <taxon>Trematosphaeriaceae</taxon>
        <taxon>Trematosphaeria</taxon>
    </lineage>
</organism>
<proteinExistence type="predicted"/>